<keyword evidence="3" id="KW-1185">Reference proteome</keyword>
<dbReference type="AlphaFoldDB" id="A0A830G3Q2"/>
<feature type="transmembrane region" description="Helical" evidence="1">
    <location>
        <begin position="32"/>
        <end position="53"/>
    </location>
</feature>
<feature type="transmembrane region" description="Helical" evidence="1">
    <location>
        <begin position="65"/>
        <end position="85"/>
    </location>
</feature>
<dbReference type="Pfam" id="PF11255">
    <property type="entry name" value="DUF3054"/>
    <property type="match status" value="1"/>
</dbReference>
<dbReference type="Proteomes" id="UP000614609">
    <property type="component" value="Unassembled WGS sequence"/>
</dbReference>
<evidence type="ECO:0008006" key="4">
    <source>
        <dbReference type="Google" id="ProtNLM"/>
    </source>
</evidence>
<keyword evidence="1" id="KW-1133">Transmembrane helix</keyword>
<name>A0A830G3Q2_9EURY</name>
<evidence type="ECO:0000313" key="3">
    <source>
        <dbReference type="Proteomes" id="UP000614609"/>
    </source>
</evidence>
<keyword evidence="1" id="KW-0812">Transmembrane</keyword>
<protein>
    <recommendedName>
        <fullName evidence="4">DUF3054 domain-containing protein</fullName>
    </recommendedName>
</protein>
<keyword evidence="1" id="KW-0472">Membrane</keyword>
<feature type="transmembrane region" description="Helical" evidence="1">
    <location>
        <begin position="129"/>
        <end position="153"/>
    </location>
</feature>
<dbReference type="InterPro" id="IPR021414">
    <property type="entry name" value="DUF3054"/>
</dbReference>
<reference evidence="2" key="2">
    <citation type="submission" date="2020-09" db="EMBL/GenBank/DDBJ databases">
        <authorList>
            <person name="Sun Q."/>
            <person name="Ohkuma M."/>
        </authorList>
    </citation>
    <scope>NUCLEOTIDE SEQUENCE</scope>
    <source>
        <strain evidence="2">JCM 16108</strain>
    </source>
</reference>
<comment type="caution">
    <text evidence="2">The sequence shown here is derived from an EMBL/GenBank/DDBJ whole genome shotgun (WGS) entry which is preliminary data.</text>
</comment>
<organism evidence="2 3">
    <name type="scientific">Halarchaeum rubridurum</name>
    <dbReference type="NCBI Taxonomy" id="489911"/>
    <lineage>
        <taxon>Archaea</taxon>
        <taxon>Methanobacteriati</taxon>
        <taxon>Methanobacteriota</taxon>
        <taxon>Stenosarchaea group</taxon>
        <taxon>Halobacteria</taxon>
        <taxon>Halobacteriales</taxon>
        <taxon>Halobacteriaceae</taxon>
    </lineage>
</organism>
<dbReference type="EMBL" id="BMOO01000005">
    <property type="protein sequence ID" value="GGM73643.1"/>
    <property type="molecule type" value="Genomic_DNA"/>
</dbReference>
<proteinExistence type="predicted"/>
<accession>A0A830G3Q2</accession>
<feature type="transmembrane region" description="Helical" evidence="1">
    <location>
        <begin position="97"/>
        <end position="117"/>
    </location>
</feature>
<reference evidence="2" key="1">
    <citation type="journal article" date="2014" name="Int. J. Syst. Evol. Microbiol.">
        <title>Complete genome sequence of Corynebacterium casei LMG S-19264T (=DSM 44701T), isolated from a smear-ripened cheese.</title>
        <authorList>
            <consortium name="US DOE Joint Genome Institute (JGI-PGF)"/>
            <person name="Walter F."/>
            <person name="Albersmeier A."/>
            <person name="Kalinowski J."/>
            <person name="Ruckert C."/>
        </authorList>
    </citation>
    <scope>NUCLEOTIDE SEQUENCE</scope>
    <source>
        <strain evidence="2">JCM 16108</strain>
    </source>
</reference>
<gene>
    <name evidence="2" type="ORF">GCM10009017_24480</name>
</gene>
<evidence type="ECO:0000313" key="2">
    <source>
        <dbReference type="EMBL" id="GGM73643.1"/>
    </source>
</evidence>
<sequence>MGGVAVRANRYGKAPDGPTAGMSFLDVDSRTVRAFALADLVAIVAFVLVGEYQHGMLAYTATHPLRLLGVLAPFLVGWLVAAPLGRAYSTRTHGPRGLVGWTVLSWLAADALGQALLGTGAFPIGYDPVFAVVVAVFGSLFLLITRGVAYAAVLR</sequence>
<evidence type="ECO:0000256" key="1">
    <source>
        <dbReference type="SAM" id="Phobius"/>
    </source>
</evidence>